<reference evidence="7 9" key="1">
    <citation type="submission" date="2015-11" db="EMBL/GenBank/DDBJ databases">
        <title>Genomic analysis of 38 Legionella species identifies large and diverse effector repertoires.</title>
        <authorList>
            <person name="Burstein D."/>
            <person name="Amaro F."/>
            <person name="Zusman T."/>
            <person name="Lifshitz Z."/>
            <person name="Cohen O."/>
            <person name="Gilbert J.A."/>
            <person name="Pupko T."/>
            <person name="Shuman H.A."/>
            <person name="Segal G."/>
        </authorList>
    </citation>
    <scope>NUCLEOTIDE SEQUENCE [LARGE SCALE GENOMIC DNA]</scope>
    <source>
        <strain evidence="7 9">SC-18-C9</strain>
    </source>
</reference>
<reference evidence="8 10" key="2">
    <citation type="submission" date="2018-06" db="EMBL/GenBank/DDBJ databases">
        <authorList>
            <consortium name="Pathogen Informatics"/>
            <person name="Doyle S."/>
        </authorList>
    </citation>
    <scope>NUCLEOTIDE SEQUENCE [LARGE SCALE GENOMIC DNA]</scope>
    <source>
        <strain evidence="8 10">NCTC11991</strain>
    </source>
</reference>
<organism evidence="8 10">
    <name type="scientific">Legionella steigerwaltii</name>
    <dbReference type="NCBI Taxonomy" id="460"/>
    <lineage>
        <taxon>Bacteria</taxon>
        <taxon>Pseudomonadati</taxon>
        <taxon>Pseudomonadota</taxon>
        <taxon>Gammaproteobacteria</taxon>
        <taxon>Legionellales</taxon>
        <taxon>Legionellaceae</taxon>
        <taxon>Legionella</taxon>
    </lineage>
</organism>
<keyword evidence="9" id="KW-1185">Reference proteome</keyword>
<evidence type="ECO:0000313" key="9">
    <source>
        <dbReference type="Proteomes" id="UP000054820"/>
    </source>
</evidence>
<evidence type="ECO:0000313" key="8">
    <source>
        <dbReference type="EMBL" id="STY23504.1"/>
    </source>
</evidence>
<evidence type="ECO:0000256" key="6">
    <source>
        <dbReference type="SAM" id="SignalP"/>
    </source>
</evidence>
<dbReference type="EC" id="3.1.3.2" evidence="8"/>
<evidence type="ECO:0000256" key="5">
    <source>
        <dbReference type="ARBA" id="ARBA00023180"/>
    </source>
</evidence>
<keyword evidence="5" id="KW-0325">Glycoprotein</keyword>
<evidence type="ECO:0000313" key="7">
    <source>
        <dbReference type="EMBL" id="KTD80810.1"/>
    </source>
</evidence>
<comment type="similarity">
    <text evidence="1">Belongs to the histidine acid phosphatase family.</text>
</comment>
<proteinExistence type="inferred from homology"/>
<dbReference type="STRING" id="460.Lstg_0037"/>
<evidence type="ECO:0000256" key="3">
    <source>
        <dbReference type="ARBA" id="ARBA00022801"/>
    </source>
</evidence>
<keyword evidence="2 6" id="KW-0732">Signal</keyword>
<dbReference type="Pfam" id="PF00328">
    <property type="entry name" value="His_Phos_2"/>
    <property type="match status" value="2"/>
</dbReference>
<evidence type="ECO:0000313" key="10">
    <source>
        <dbReference type="Proteomes" id="UP000255110"/>
    </source>
</evidence>
<dbReference type="GO" id="GO:0003993">
    <property type="term" value="F:acid phosphatase activity"/>
    <property type="evidence" value="ECO:0007669"/>
    <property type="project" value="UniProtKB-EC"/>
</dbReference>
<dbReference type="InterPro" id="IPR000560">
    <property type="entry name" value="His_Pase_clade-2"/>
</dbReference>
<dbReference type="RefSeq" id="WP_058475647.1">
    <property type="nucleotide sequence ID" value="NZ_CAAAIO010000002.1"/>
</dbReference>
<evidence type="ECO:0000256" key="4">
    <source>
        <dbReference type="ARBA" id="ARBA00023157"/>
    </source>
</evidence>
<accession>A0A378L9Y4</accession>
<dbReference type="OrthoDB" id="5605418at2"/>
<feature type="chain" id="PRO_5016573306" evidence="6">
    <location>
        <begin position="22"/>
        <end position="357"/>
    </location>
</feature>
<name>A0A378L9Y4_9GAMM</name>
<evidence type="ECO:0000256" key="2">
    <source>
        <dbReference type="ARBA" id="ARBA00022729"/>
    </source>
</evidence>
<dbReference type="CDD" id="cd07061">
    <property type="entry name" value="HP_HAP_like"/>
    <property type="match status" value="1"/>
</dbReference>
<evidence type="ECO:0000256" key="1">
    <source>
        <dbReference type="ARBA" id="ARBA00005375"/>
    </source>
</evidence>
<dbReference type="PROSITE" id="PS00616">
    <property type="entry name" value="HIS_ACID_PHOSPHAT_1"/>
    <property type="match status" value="1"/>
</dbReference>
<dbReference type="EMBL" id="UGOY01000001">
    <property type="protein sequence ID" value="STY23504.1"/>
    <property type="molecule type" value="Genomic_DNA"/>
</dbReference>
<dbReference type="Proteomes" id="UP000054820">
    <property type="component" value="Unassembled WGS sequence"/>
</dbReference>
<gene>
    <name evidence="8" type="primary">map_2</name>
    <name evidence="7" type="synonym">map_1</name>
    <name evidence="7" type="ORF">Lstg_0037</name>
    <name evidence="8" type="ORF">NCTC11991_02112</name>
</gene>
<dbReference type="PANTHER" id="PTHR11567">
    <property type="entry name" value="ACID PHOSPHATASE-RELATED"/>
    <property type="match status" value="1"/>
</dbReference>
<feature type="signal peptide" evidence="6">
    <location>
        <begin position="1"/>
        <end position="21"/>
    </location>
</feature>
<dbReference type="InterPro" id="IPR033379">
    <property type="entry name" value="Acid_Pase_AS"/>
</dbReference>
<keyword evidence="4" id="KW-1015">Disulfide bond</keyword>
<sequence>MGYKLRLSCILLFSVPSLLFAEDTLVFAVDIIRHGDRTPIVPLPAVNYQWREGPGQLTAEGMQQEYKMGMEFRKKYVEQAHLLPEHYEQGTMYVRSTDYERTLMSAESLLMGLYPPGTGPNTTGSTFPALPYAFQPIPIFSAPAKYDEVIIQQVSPAERAKLMEQYVYSTKEWQQKNDELKDKYPLWSALIGAQIRSLTDLEILGDALYIHQIHNAPMPVGLSTQDIETIINASNWAFMAQEKPQQVATAYSTKLMTNIANYLNSGSQKRTKLKYVLLSAHDTTIASALSFLGAPLENAPPYASNLNFSLYERDANYYLVKVTYNGHSVSIPACGGTICELQQFIQLVNRSKIHEPL</sequence>
<dbReference type="Gene3D" id="3.40.50.1240">
    <property type="entry name" value="Phosphoglycerate mutase-like"/>
    <property type="match status" value="1"/>
</dbReference>
<dbReference type="Proteomes" id="UP000255110">
    <property type="component" value="Unassembled WGS sequence"/>
</dbReference>
<protein>
    <submittedName>
        <fullName evidence="8">Major acid phosphatase Map (Histidine-acid phosphatase)</fullName>
        <ecNumber evidence="8">3.1.3.2</ecNumber>
    </submittedName>
</protein>
<dbReference type="AlphaFoldDB" id="A0A378L9Y4"/>
<dbReference type="InterPro" id="IPR050645">
    <property type="entry name" value="Histidine_acid_phosphatase"/>
</dbReference>
<dbReference type="InterPro" id="IPR029033">
    <property type="entry name" value="His_PPase_superfam"/>
</dbReference>
<dbReference type="EMBL" id="LNYZ01000001">
    <property type="protein sequence ID" value="KTD80810.1"/>
    <property type="molecule type" value="Genomic_DNA"/>
</dbReference>
<dbReference type="PANTHER" id="PTHR11567:SF211">
    <property type="entry name" value="PROSTATIC ACID PHOSPHATASE"/>
    <property type="match status" value="1"/>
</dbReference>
<keyword evidence="3 8" id="KW-0378">Hydrolase</keyword>
<dbReference type="SUPFAM" id="SSF53254">
    <property type="entry name" value="Phosphoglycerate mutase-like"/>
    <property type="match status" value="1"/>
</dbReference>